<sequence>MNVQDGQSPKNRVASRSYTLPDELLCLIFRSIRLVEGTSVDMISISHVCYRWRSVALHCPDLWSHLALEHGGFTPTLIERAKGEPLHLYEPQEYSWNRRSLNTLQWIDSNIINSIDLQLRIDLAEQFCDYLDSHTWDSLELLAISTDYDDSAFTCADFTFGGRIPPKLHHVRLCNIGPGYHARTGTEFGKNLRSLELELDSELLPSLSSFLDMIETNPQLESLSLTVHGRWPFDYEHEDPIPEPSRLVTLNHLRSLTIKENKYIPYILAHLAIPYNPNRGLHCQLHARLEPEELDSAESQEASPLPVPGPLFCIPQIHSNIGVIPAVSAVSFRQNNPLFSDWEFGLFARRLEPANWEDARDGLSIFLAGWGSPDEEEKFDPSIRLNIMRIGHVFQHSPLSHLEFYVPLNFLRGMAIEDWITLFRSLPFLTTFKYEKPIFKSPCDGIPDPPPPLEGSPDCLLPLLQALAESSSSSLVAPAMITVDLKGLSPAVLSGIQDDVRQCVQIRRESGVATFQVVVDDVPYPGSNL</sequence>
<keyword evidence="3" id="KW-1185">Reference proteome</keyword>
<dbReference type="SUPFAM" id="SSF81383">
    <property type="entry name" value="F-box domain"/>
    <property type="match status" value="1"/>
</dbReference>
<gene>
    <name evidence="2" type="ORF">BXZ70DRAFT_63859</name>
</gene>
<dbReference type="AlphaFoldDB" id="A0A8K0XRV3"/>
<evidence type="ECO:0000313" key="2">
    <source>
        <dbReference type="EMBL" id="KAH8102255.1"/>
    </source>
</evidence>
<organism evidence="2 3">
    <name type="scientific">Cristinia sonorae</name>
    <dbReference type="NCBI Taxonomy" id="1940300"/>
    <lineage>
        <taxon>Eukaryota</taxon>
        <taxon>Fungi</taxon>
        <taxon>Dikarya</taxon>
        <taxon>Basidiomycota</taxon>
        <taxon>Agaricomycotina</taxon>
        <taxon>Agaricomycetes</taxon>
        <taxon>Agaricomycetidae</taxon>
        <taxon>Agaricales</taxon>
        <taxon>Pleurotineae</taxon>
        <taxon>Stephanosporaceae</taxon>
        <taxon>Cristinia</taxon>
    </lineage>
</organism>
<feature type="domain" description="F-box" evidence="1">
    <location>
        <begin position="19"/>
        <end position="68"/>
    </location>
</feature>
<proteinExistence type="predicted"/>
<evidence type="ECO:0000313" key="3">
    <source>
        <dbReference type="Proteomes" id="UP000813824"/>
    </source>
</evidence>
<protein>
    <recommendedName>
        <fullName evidence="1">F-box domain-containing protein</fullName>
    </recommendedName>
</protein>
<dbReference type="Gene3D" id="1.20.1280.50">
    <property type="match status" value="1"/>
</dbReference>
<dbReference type="EMBL" id="JAEVFJ010000010">
    <property type="protein sequence ID" value="KAH8102255.1"/>
    <property type="molecule type" value="Genomic_DNA"/>
</dbReference>
<comment type="caution">
    <text evidence="2">The sequence shown here is derived from an EMBL/GenBank/DDBJ whole genome shotgun (WGS) entry which is preliminary data.</text>
</comment>
<name>A0A8K0XRV3_9AGAR</name>
<dbReference type="Proteomes" id="UP000813824">
    <property type="component" value="Unassembled WGS sequence"/>
</dbReference>
<reference evidence="2" key="1">
    <citation type="journal article" date="2021" name="New Phytol.">
        <title>Evolutionary innovations through gain and loss of genes in the ectomycorrhizal Boletales.</title>
        <authorList>
            <person name="Wu G."/>
            <person name="Miyauchi S."/>
            <person name="Morin E."/>
            <person name="Kuo A."/>
            <person name="Drula E."/>
            <person name="Varga T."/>
            <person name="Kohler A."/>
            <person name="Feng B."/>
            <person name="Cao Y."/>
            <person name="Lipzen A."/>
            <person name="Daum C."/>
            <person name="Hundley H."/>
            <person name="Pangilinan J."/>
            <person name="Johnson J."/>
            <person name="Barry K."/>
            <person name="LaButti K."/>
            <person name="Ng V."/>
            <person name="Ahrendt S."/>
            <person name="Min B."/>
            <person name="Choi I.G."/>
            <person name="Park H."/>
            <person name="Plett J.M."/>
            <person name="Magnuson J."/>
            <person name="Spatafora J.W."/>
            <person name="Nagy L.G."/>
            <person name="Henrissat B."/>
            <person name="Grigoriev I.V."/>
            <person name="Yang Z.L."/>
            <person name="Xu J."/>
            <person name="Martin F.M."/>
        </authorList>
    </citation>
    <scope>NUCLEOTIDE SEQUENCE</scope>
    <source>
        <strain evidence="2">KKN 215</strain>
    </source>
</reference>
<accession>A0A8K0XRV3</accession>
<dbReference type="InterPro" id="IPR001810">
    <property type="entry name" value="F-box_dom"/>
</dbReference>
<dbReference type="OrthoDB" id="3065495at2759"/>
<dbReference type="InterPro" id="IPR036047">
    <property type="entry name" value="F-box-like_dom_sf"/>
</dbReference>
<evidence type="ECO:0000259" key="1">
    <source>
        <dbReference type="Pfam" id="PF12937"/>
    </source>
</evidence>
<dbReference type="Pfam" id="PF12937">
    <property type="entry name" value="F-box-like"/>
    <property type="match status" value="1"/>
</dbReference>